<dbReference type="AlphaFoldDB" id="A0A8H3WKZ6"/>
<protein>
    <submittedName>
        <fullName evidence="2">Uncharacterized protein</fullName>
    </submittedName>
</protein>
<evidence type="ECO:0000256" key="1">
    <source>
        <dbReference type="SAM" id="MobiDB-lite"/>
    </source>
</evidence>
<feature type="region of interest" description="Disordered" evidence="1">
    <location>
        <begin position="110"/>
        <end position="130"/>
    </location>
</feature>
<evidence type="ECO:0000313" key="2">
    <source>
        <dbReference type="EMBL" id="KAF0328110.1"/>
    </source>
</evidence>
<evidence type="ECO:0000313" key="3">
    <source>
        <dbReference type="Proteomes" id="UP000434172"/>
    </source>
</evidence>
<accession>A0A8H3WKZ6</accession>
<name>A0A8H3WKZ6_9PEZI</name>
<organism evidence="2 3">
    <name type="scientific">Colletotrichum asianum</name>
    <dbReference type="NCBI Taxonomy" id="702518"/>
    <lineage>
        <taxon>Eukaryota</taxon>
        <taxon>Fungi</taxon>
        <taxon>Dikarya</taxon>
        <taxon>Ascomycota</taxon>
        <taxon>Pezizomycotina</taxon>
        <taxon>Sordariomycetes</taxon>
        <taxon>Hypocreomycetidae</taxon>
        <taxon>Glomerellales</taxon>
        <taxon>Glomerellaceae</taxon>
        <taxon>Colletotrichum</taxon>
        <taxon>Colletotrichum gloeosporioides species complex</taxon>
    </lineage>
</organism>
<dbReference type="Proteomes" id="UP000434172">
    <property type="component" value="Unassembled WGS sequence"/>
</dbReference>
<reference evidence="2 3" key="1">
    <citation type="submission" date="2019-12" db="EMBL/GenBank/DDBJ databases">
        <title>A genome sequence resource for the geographically widespread anthracnose pathogen Colletotrichum asianum.</title>
        <authorList>
            <person name="Meng Y."/>
        </authorList>
    </citation>
    <scope>NUCLEOTIDE SEQUENCE [LARGE SCALE GENOMIC DNA]</scope>
    <source>
        <strain evidence="2 3">ICMP 18580</strain>
    </source>
</reference>
<sequence length="168" mass="18871">MFACLPVNNSPANFGSAYGKVSRRRPQFDKIPMIDRDHRLIQKATGNFFTTRDCFVCPHRVWSRLLLSIALQRTVGKVAISLYSERHGTQEKRNSSAKSKCQVCQLGTPSKSATPGTYHNRKPSRMSATSSRFSILSYRPHRLLQLASELPLQPCNATHNESVLHSKG</sequence>
<gene>
    <name evidence="2" type="ORF">GQ607_004590</name>
</gene>
<comment type="caution">
    <text evidence="2">The sequence shown here is derived from an EMBL/GenBank/DDBJ whole genome shotgun (WGS) entry which is preliminary data.</text>
</comment>
<proteinExistence type="predicted"/>
<keyword evidence="3" id="KW-1185">Reference proteome</keyword>
<dbReference type="EMBL" id="WOWK01000019">
    <property type="protein sequence ID" value="KAF0328110.1"/>
    <property type="molecule type" value="Genomic_DNA"/>
</dbReference>